<dbReference type="InterPro" id="IPR036291">
    <property type="entry name" value="NAD(P)-bd_dom_sf"/>
</dbReference>
<evidence type="ECO:0000313" key="2">
    <source>
        <dbReference type="EMBL" id="KAJ4952003.1"/>
    </source>
</evidence>
<gene>
    <name evidence="2" type="ORF">NE237_028835</name>
</gene>
<evidence type="ECO:0000256" key="1">
    <source>
        <dbReference type="SAM" id="MobiDB-lite"/>
    </source>
</evidence>
<keyword evidence="3" id="KW-1185">Reference proteome</keyword>
<evidence type="ECO:0000313" key="3">
    <source>
        <dbReference type="Proteomes" id="UP001141806"/>
    </source>
</evidence>
<accession>A0A9Q0GQQ0</accession>
<name>A0A9Q0GQQ0_9MAGN</name>
<feature type="region of interest" description="Disordered" evidence="1">
    <location>
        <begin position="101"/>
        <end position="133"/>
    </location>
</feature>
<protein>
    <recommendedName>
        <fullName evidence="4">Cinnamoyl CoA reductase</fullName>
    </recommendedName>
</protein>
<feature type="compositionally biased region" description="Basic and acidic residues" evidence="1">
    <location>
        <begin position="119"/>
        <end position="128"/>
    </location>
</feature>
<dbReference type="Proteomes" id="UP001141806">
    <property type="component" value="Unassembled WGS sequence"/>
</dbReference>
<dbReference type="OrthoDB" id="2735536at2759"/>
<sequence>MVPGGAGSAGATAFRGVARGGAAAPKGAVKATLFYLAALWIWSHSPIKFTTLVFHGLGFGLFELRCGLSRMNTRCRGRRFIDARPGPNCVRRRFPRGVALHAGGSEEPAAGAGAARRAGHPERARGCEEGQGEEGNSHLLHLLTRPQSLLALPPSLRLDLLDRPRLLQISPEMLLQGSKETQEYHWLGAVHIKDVANAQVLLFESPSASGRYLCTNGIYQFRDFAEMVSKIYSNFPIHRFSKETQPGLTGCKDAAKRLIDLGLVFTPVEDAIRDAVESLKVKGFLEGQKSLP</sequence>
<dbReference type="EMBL" id="JAMYWD010000012">
    <property type="protein sequence ID" value="KAJ4952003.1"/>
    <property type="molecule type" value="Genomic_DNA"/>
</dbReference>
<comment type="caution">
    <text evidence="2">The sequence shown here is derived from an EMBL/GenBank/DDBJ whole genome shotgun (WGS) entry which is preliminary data.</text>
</comment>
<dbReference type="AlphaFoldDB" id="A0A9Q0GQQ0"/>
<dbReference type="Gene3D" id="3.40.50.720">
    <property type="entry name" value="NAD(P)-binding Rossmann-like Domain"/>
    <property type="match status" value="1"/>
</dbReference>
<feature type="compositionally biased region" description="Low complexity" evidence="1">
    <location>
        <begin position="101"/>
        <end position="116"/>
    </location>
</feature>
<proteinExistence type="predicted"/>
<organism evidence="2 3">
    <name type="scientific">Protea cynaroides</name>
    <dbReference type="NCBI Taxonomy" id="273540"/>
    <lineage>
        <taxon>Eukaryota</taxon>
        <taxon>Viridiplantae</taxon>
        <taxon>Streptophyta</taxon>
        <taxon>Embryophyta</taxon>
        <taxon>Tracheophyta</taxon>
        <taxon>Spermatophyta</taxon>
        <taxon>Magnoliopsida</taxon>
        <taxon>Proteales</taxon>
        <taxon>Proteaceae</taxon>
        <taxon>Protea</taxon>
    </lineage>
</organism>
<reference evidence="2" key="1">
    <citation type="journal article" date="2023" name="Plant J.">
        <title>The genome of the king protea, Protea cynaroides.</title>
        <authorList>
            <person name="Chang J."/>
            <person name="Duong T.A."/>
            <person name="Schoeman C."/>
            <person name="Ma X."/>
            <person name="Roodt D."/>
            <person name="Barker N."/>
            <person name="Li Z."/>
            <person name="Van de Peer Y."/>
            <person name="Mizrachi E."/>
        </authorList>
    </citation>
    <scope>NUCLEOTIDE SEQUENCE</scope>
    <source>
        <tissue evidence="2">Young leaves</tissue>
    </source>
</reference>
<evidence type="ECO:0008006" key="4">
    <source>
        <dbReference type="Google" id="ProtNLM"/>
    </source>
</evidence>
<dbReference type="SUPFAM" id="SSF51735">
    <property type="entry name" value="NAD(P)-binding Rossmann-fold domains"/>
    <property type="match status" value="1"/>
</dbReference>